<comment type="similarity">
    <text evidence="1">Belongs to the leucine-binding protein family.</text>
</comment>
<keyword evidence="3" id="KW-0029">Amino-acid transport</keyword>
<dbReference type="PANTHER" id="PTHR30483">
    <property type="entry name" value="LEUCINE-SPECIFIC-BINDING PROTEIN"/>
    <property type="match status" value="1"/>
</dbReference>
<proteinExistence type="inferred from homology"/>
<evidence type="ECO:0000256" key="3">
    <source>
        <dbReference type="ARBA" id="ARBA00022970"/>
    </source>
</evidence>
<dbReference type="PANTHER" id="PTHR30483:SF6">
    <property type="entry name" value="PERIPLASMIC BINDING PROTEIN OF ABC TRANSPORTER FOR NATURAL AMINO ACIDS"/>
    <property type="match status" value="1"/>
</dbReference>
<keyword evidence="3" id="KW-0813">Transport</keyword>
<feature type="domain" description="Leucine-binding protein" evidence="5">
    <location>
        <begin position="25"/>
        <end position="364"/>
    </location>
</feature>
<evidence type="ECO:0000256" key="4">
    <source>
        <dbReference type="SAM" id="SignalP"/>
    </source>
</evidence>
<dbReference type="RefSeq" id="WP_156616469.1">
    <property type="nucleotide sequence ID" value="NZ_WPHR01000040.1"/>
</dbReference>
<dbReference type="InterPro" id="IPR028081">
    <property type="entry name" value="Leu-bd"/>
</dbReference>
<organism evidence="6 7">
    <name type="scientific">Agrobacterium vitis</name>
    <name type="common">Rhizobium vitis</name>
    <dbReference type="NCBI Taxonomy" id="373"/>
    <lineage>
        <taxon>Bacteria</taxon>
        <taxon>Pseudomonadati</taxon>
        <taxon>Pseudomonadota</taxon>
        <taxon>Alphaproteobacteria</taxon>
        <taxon>Hyphomicrobiales</taxon>
        <taxon>Rhizobiaceae</taxon>
        <taxon>Rhizobium/Agrobacterium group</taxon>
        <taxon>Agrobacterium</taxon>
    </lineage>
</organism>
<dbReference type="InterPro" id="IPR051010">
    <property type="entry name" value="BCAA_transport"/>
</dbReference>
<evidence type="ECO:0000313" key="7">
    <source>
        <dbReference type="Proteomes" id="UP000477951"/>
    </source>
</evidence>
<dbReference type="AlphaFoldDB" id="A0A6L6VK44"/>
<dbReference type="Gene3D" id="3.40.50.2300">
    <property type="match status" value="2"/>
</dbReference>
<accession>A0A6L6VK44</accession>
<dbReference type="Pfam" id="PF13458">
    <property type="entry name" value="Peripla_BP_6"/>
    <property type="match status" value="1"/>
</dbReference>
<dbReference type="EMBL" id="WPHR01000040">
    <property type="protein sequence ID" value="MUZ75926.1"/>
    <property type="molecule type" value="Genomic_DNA"/>
</dbReference>
<dbReference type="Proteomes" id="UP000477951">
    <property type="component" value="Unassembled WGS sequence"/>
</dbReference>
<comment type="caution">
    <text evidence="6">The sequence shown here is derived from an EMBL/GenBank/DDBJ whole genome shotgun (WGS) entry which is preliminary data.</text>
</comment>
<dbReference type="InterPro" id="IPR028082">
    <property type="entry name" value="Peripla_BP_I"/>
</dbReference>
<evidence type="ECO:0000259" key="5">
    <source>
        <dbReference type="Pfam" id="PF13458"/>
    </source>
</evidence>
<reference evidence="6 7" key="1">
    <citation type="submission" date="2019-12" db="EMBL/GenBank/DDBJ databases">
        <title>Whole-genome sequencing of Allorhizobium vitis.</title>
        <authorList>
            <person name="Gan H.M."/>
            <person name="Szegedi E."/>
            <person name="Burr T."/>
            <person name="Savka M.A."/>
        </authorList>
    </citation>
    <scope>NUCLEOTIDE SEQUENCE [LARGE SCALE GENOMIC DNA]</scope>
    <source>
        <strain evidence="6 7">CG516</strain>
    </source>
</reference>
<evidence type="ECO:0000313" key="6">
    <source>
        <dbReference type="EMBL" id="MUZ75926.1"/>
    </source>
</evidence>
<feature type="signal peptide" evidence="4">
    <location>
        <begin position="1"/>
        <end position="21"/>
    </location>
</feature>
<dbReference type="CDD" id="cd06359">
    <property type="entry name" value="PBP1_Nba-like"/>
    <property type="match status" value="1"/>
</dbReference>
<protein>
    <submittedName>
        <fullName evidence="6">ABC transporter substrate-binding protein</fullName>
    </submittedName>
</protein>
<name>A0A6L6VK44_AGRVI</name>
<evidence type="ECO:0000256" key="1">
    <source>
        <dbReference type="ARBA" id="ARBA00010062"/>
    </source>
</evidence>
<gene>
    <name evidence="6" type="ORF">GOZ90_25015</name>
</gene>
<dbReference type="SUPFAM" id="SSF53822">
    <property type="entry name" value="Periplasmic binding protein-like I"/>
    <property type="match status" value="1"/>
</dbReference>
<evidence type="ECO:0000256" key="2">
    <source>
        <dbReference type="ARBA" id="ARBA00022729"/>
    </source>
</evidence>
<dbReference type="GO" id="GO:0006865">
    <property type="term" value="P:amino acid transport"/>
    <property type="evidence" value="ECO:0007669"/>
    <property type="project" value="UniProtKB-KW"/>
</dbReference>
<feature type="chain" id="PRO_5026684984" evidence="4">
    <location>
        <begin position="22"/>
        <end position="396"/>
    </location>
</feature>
<keyword evidence="2 4" id="KW-0732">Signal</keyword>
<sequence length="396" mass="42505">MKILAMTALAALMATMASALAADEPVKIGFITTLTTPAASIGNDMVDAVNLAVEHVGGTIGGKPINVLFEDDGLKPELGRQKAEKLLKQDDVDVVAGFIWSNVLMAARKSVVDSGKFLISTNAGPSELAGKLCSPNFFSMRGQNDMVPIALGKIMNERDVKKLYVMAPNYAAGKDMAAGVQSSFKGQVVGQDMTKWGDDPQLDFSAEFAKVAASGADALFAFYPGRAAIFARQFEQSGLAKKVKLYSVFTIDQIALPKLQEARIDSVLGTATADYWSPDIDTPANERFVADFQAKYGRVPSNYAAAAYDLIPYLKAAVEQAGGDISKTDAVRAALVKANYESVRGRYQLARNHFPVDNYRSLVVSPDAKGNWSLKSDGLEMKALTDPYVDACSNPE</sequence>